<feature type="repeat" description="FG-GAP" evidence="15">
    <location>
        <begin position="537"/>
        <end position="584"/>
    </location>
</feature>
<dbReference type="InterPro" id="IPR000413">
    <property type="entry name" value="Integrin_alpha"/>
</dbReference>
<evidence type="ECO:0000256" key="4">
    <source>
        <dbReference type="ARBA" id="ARBA00022723"/>
    </source>
</evidence>
<dbReference type="FunFam" id="3.40.50.410:FF:000012">
    <property type="entry name" value="Integrin, alpha 10"/>
    <property type="match status" value="1"/>
</dbReference>
<reference evidence="18" key="2">
    <citation type="submission" date="2025-08" db="UniProtKB">
        <authorList>
            <consortium name="Ensembl"/>
        </authorList>
    </citation>
    <scope>IDENTIFICATION</scope>
</reference>
<dbReference type="Gene3D" id="3.40.50.410">
    <property type="entry name" value="von Willebrand factor, type A domain"/>
    <property type="match status" value="1"/>
</dbReference>
<dbReference type="InterPro" id="IPR013519">
    <property type="entry name" value="Int_alpha_beta-p"/>
</dbReference>
<organism evidence="18 19">
    <name type="scientific">Oreochromis niloticus</name>
    <name type="common">Nile tilapia</name>
    <name type="synonym">Tilapia nilotica</name>
    <dbReference type="NCBI Taxonomy" id="8128"/>
    <lineage>
        <taxon>Eukaryota</taxon>
        <taxon>Metazoa</taxon>
        <taxon>Chordata</taxon>
        <taxon>Craniata</taxon>
        <taxon>Vertebrata</taxon>
        <taxon>Euteleostomi</taxon>
        <taxon>Actinopterygii</taxon>
        <taxon>Neopterygii</taxon>
        <taxon>Teleostei</taxon>
        <taxon>Neoteleostei</taxon>
        <taxon>Acanthomorphata</taxon>
        <taxon>Ovalentaria</taxon>
        <taxon>Cichlomorphae</taxon>
        <taxon>Cichliformes</taxon>
        <taxon>Cichlidae</taxon>
        <taxon>African cichlids</taxon>
        <taxon>Pseudocrenilabrinae</taxon>
        <taxon>Oreochromini</taxon>
        <taxon>Oreochromis</taxon>
    </lineage>
</organism>
<dbReference type="Ensembl" id="ENSONIT00000064229.1">
    <property type="protein sequence ID" value="ENSONIP00000028207.1"/>
    <property type="gene ID" value="ENSONIG00000006374.2"/>
</dbReference>
<evidence type="ECO:0000256" key="3">
    <source>
        <dbReference type="ARBA" id="ARBA00022692"/>
    </source>
</evidence>
<dbReference type="AlphaFoldDB" id="A0A669B0X0"/>
<keyword evidence="10 16" id="KW-0401">Integrin</keyword>
<reference evidence="18" key="3">
    <citation type="submission" date="2025-09" db="UniProtKB">
        <authorList>
            <consortium name="Ensembl"/>
        </authorList>
    </citation>
    <scope>IDENTIFICATION</scope>
</reference>
<proteinExistence type="inferred from homology"/>
<comment type="similarity">
    <text evidence="2 16">Belongs to the integrin alpha chain family.</text>
</comment>
<feature type="repeat" description="FG-GAP" evidence="15">
    <location>
        <begin position="586"/>
        <end position="641"/>
    </location>
</feature>
<keyword evidence="11" id="KW-0472">Membrane</keyword>
<dbReference type="InterPro" id="IPR002035">
    <property type="entry name" value="VWF_A"/>
</dbReference>
<evidence type="ECO:0000313" key="19">
    <source>
        <dbReference type="Proteomes" id="UP000005207"/>
    </source>
</evidence>
<dbReference type="Gene3D" id="2.60.40.1510">
    <property type="entry name" value="ntegrin, alpha v. Chain A, domain 3"/>
    <property type="match status" value="1"/>
</dbReference>
<dbReference type="Proteomes" id="UP000005207">
    <property type="component" value="Linkage group LG11"/>
</dbReference>
<evidence type="ECO:0000256" key="15">
    <source>
        <dbReference type="PROSITE-ProRule" id="PRU00803"/>
    </source>
</evidence>
<dbReference type="InterPro" id="IPR036465">
    <property type="entry name" value="vWFA_dom_sf"/>
</dbReference>
<dbReference type="GO" id="GO:0046872">
    <property type="term" value="F:metal ion binding"/>
    <property type="evidence" value="ECO:0007669"/>
    <property type="project" value="UniProtKB-KW"/>
</dbReference>
<gene>
    <name evidence="18" type="primary">ITGA10</name>
    <name evidence="18" type="synonym">itga10</name>
</gene>
<dbReference type="GO" id="GO:0007229">
    <property type="term" value="P:integrin-mediated signaling pathway"/>
    <property type="evidence" value="ECO:0007669"/>
    <property type="project" value="UniProtKB-KW"/>
</dbReference>
<evidence type="ECO:0000256" key="9">
    <source>
        <dbReference type="ARBA" id="ARBA00022989"/>
    </source>
</evidence>
<dbReference type="GO" id="GO:0009897">
    <property type="term" value="C:external side of plasma membrane"/>
    <property type="evidence" value="ECO:0007669"/>
    <property type="project" value="TreeGrafter"/>
</dbReference>
<keyword evidence="8 16" id="KW-0130">Cell adhesion</keyword>
<dbReference type="PANTHER" id="PTHR23220:SF26">
    <property type="entry name" value="INTEGRIN ALPHA-10"/>
    <property type="match status" value="1"/>
</dbReference>
<dbReference type="SUPFAM" id="SSF69179">
    <property type="entry name" value="Integrin domains"/>
    <property type="match status" value="2"/>
</dbReference>
<keyword evidence="14" id="KW-0325">Glycoprotein</keyword>
<evidence type="ECO:0000256" key="13">
    <source>
        <dbReference type="ARBA" id="ARBA00023170"/>
    </source>
</evidence>
<feature type="repeat" description="FG-GAP" evidence="15">
    <location>
        <begin position="26"/>
        <end position="87"/>
    </location>
</feature>
<dbReference type="PRINTS" id="PR01185">
    <property type="entry name" value="INTEGRINA"/>
</dbReference>
<dbReference type="GeneTree" id="ENSGT00940000158423"/>
<dbReference type="SMART" id="SM00191">
    <property type="entry name" value="Int_alpha"/>
    <property type="match status" value="5"/>
</dbReference>
<evidence type="ECO:0000256" key="14">
    <source>
        <dbReference type="ARBA" id="ARBA00023180"/>
    </source>
</evidence>
<dbReference type="CDD" id="cd01469">
    <property type="entry name" value="vWA_integrins_alpha_subunit"/>
    <property type="match status" value="1"/>
</dbReference>
<dbReference type="Pfam" id="PF08441">
    <property type="entry name" value="Integrin_A_Ig_1"/>
    <property type="match status" value="1"/>
</dbReference>
<dbReference type="GO" id="GO:0008305">
    <property type="term" value="C:integrin complex"/>
    <property type="evidence" value="ECO:0007669"/>
    <property type="project" value="InterPro"/>
</dbReference>
<evidence type="ECO:0000256" key="6">
    <source>
        <dbReference type="ARBA" id="ARBA00022737"/>
    </source>
</evidence>
<feature type="repeat" description="FG-GAP" evidence="15">
    <location>
        <begin position="473"/>
        <end position="535"/>
    </location>
</feature>
<dbReference type="InterPro" id="IPR013517">
    <property type="entry name" value="FG-GAP"/>
</dbReference>
<dbReference type="GO" id="GO:0098609">
    <property type="term" value="P:cell-cell adhesion"/>
    <property type="evidence" value="ECO:0007669"/>
    <property type="project" value="TreeGrafter"/>
</dbReference>
<evidence type="ECO:0000256" key="16">
    <source>
        <dbReference type="RuleBase" id="RU003762"/>
    </source>
</evidence>
<dbReference type="InterPro" id="IPR028994">
    <property type="entry name" value="Integrin_alpha_N"/>
</dbReference>
<name>A0A669B0X0_ORENI</name>
<evidence type="ECO:0000256" key="1">
    <source>
        <dbReference type="ARBA" id="ARBA00004479"/>
    </source>
</evidence>
<evidence type="ECO:0000256" key="7">
    <source>
        <dbReference type="ARBA" id="ARBA00022837"/>
    </source>
</evidence>
<keyword evidence="12" id="KW-1015">Disulfide bond</keyword>
<evidence type="ECO:0000256" key="5">
    <source>
        <dbReference type="ARBA" id="ARBA00022729"/>
    </source>
</evidence>
<dbReference type="Pfam" id="PF20805">
    <property type="entry name" value="Integrin_A_Ig_2"/>
    <property type="match status" value="1"/>
</dbReference>
<dbReference type="GO" id="GO:0007160">
    <property type="term" value="P:cell-matrix adhesion"/>
    <property type="evidence" value="ECO:0007669"/>
    <property type="project" value="TreeGrafter"/>
</dbReference>
<dbReference type="PROSITE" id="PS50234">
    <property type="entry name" value="VWFA"/>
    <property type="match status" value="1"/>
</dbReference>
<dbReference type="GO" id="GO:0005178">
    <property type="term" value="F:integrin binding"/>
    <property type="evidence" value="ECO:0007669"/>
    <property type="project" value="TreeGrafter"/>
</dbReference>
<evidence type="ECO:0000259" key="17">
    <source>
        <dbReference type="PROSITE" id="PS50234"/>
    </source>
</evidence>
<dbReference type="SUPFAM" id="SSF53300">
    <property type="entry name" value="vWA-like"/>
    <property type="match status" value="1"/>
</dbReference>
<sequence>MFCCLFCHQCFKCSLSCLPELCQCFNIDVKHPRIFTGPEDALFGFSVLQHEADGEKSMLVGAPWDGPPNNRKGDVYKCSVGREKNSSCNKVNLGETALQNVSKNLRNSHLGMTLTPTSPDGFLACAPLWSQECGTSMFSTGICASVSDDLEPRETIAPTAQRCSTYMDIVIVLDGSNSIYPWYEVQNFLSNILSKFHISSDQMQVGILQYGEVAIHEWSLKDYQTTQEVVEAAKNISRQEGRETRTAYAIETACTEAFSPERGAREGATKVMIVVTDGESHDGDELEGALEKCKERNITRYAIAVLGHYIRRQQDPETFIKEIKFIASDPDDKYFFNVTDEAALNDIVDALGDRIFTLEGTLGYNESSFHMEMSQIGFSTHTLDDGILFGMVGAYDWDGGVLKEGTNGRIVPSREAFESEFPLELKNHAAYLGYTVTSVVTGDWKRVYVAGAPRFKHKGKVILFELSDEGDVNIVQALNGEQIGSYFGSEVCGLDIDQDDITDVLLVAAPMYLGSGNKEAGRVYIYTLNRSNNKSQDARFGYALAPTPDLNHDGFTDLLVGAPLEDEHRGAIYVYHGDGIYRIAASSVSPSLQYFGRSLSARLDLDGDDLIDLAVGAQGSAVLLSSRSIVQINVSLSFQPHSINVIQKTCHRGGRESACLNATACFTAVSPGCPSPDRENSVLQTSLPCLCECRYTPSIFHSYTAGWESHISLADYIRPISFSLWFKINNTESGPVLDEGWPTTINKSIPFFKDCGEDDVCTTDLVLQAHMDISGTRYRTEIFCEFSLCFLHRQKPYVIRSPRRRLAVEVQLQNRLENAYNTSLTLNYSRNLHFSSISIRVNTAHVLLLHEGPSSCCSLFCLQVNFMLEFEFSCTSLHNQVKMKLHASR</sequence>
<evidence type="ECO:0000256" key="8">
    <source>
        <dbReference type="ARBA" id="ARBA00022889"/>
    </source>
</evidence>
<dbReference type="PROSITE" id="PS51470">
    <property type="entry name" value="FG_GAP"/>
    <property type="match status" value="4"/>
</dbReference>
<keyword evidence="3" id="KW-0812">Transmembrane</keyword>
<evidence type="ECO:0000256" key="10">
    <source>
        <dbReference type="ARBA" id="ARBA00023037"/>
    </source>
</evidence>
<evidence type="ECO:0000256" key="12">
    <source>
        <dbReference type="ARBA" id="ARBA00023157"/>
    </source>
</evidence>
<dbReference type="InterPro" id="IPR048285">
    <property type="entry name" value="Integrin_alpha_Ig-like_2"/>
</dbReference>
<evidence type="ECO:0000256" key="11">
    <source>
        <dbReference type="ARBA" id="ARBA00023136"/>
    </source>
</evidence>
<evidence type="ECO:0000313" key="18">
    <source>
        <dbReference type="Ensembl" id="ENSONIP00000028207.1"/>
    </source>
</evidence>
<keyword evidence="4" id="KW-0479">Metal-binding</keyword>
<dbReference type="GO" id="GO:0033627">
    <property type="term" value="P:cell adhesion mediated by integrin"/>
    <property type="evidence" value="ECO:0007669"/>
    <property type="project" value="TreeGrafter"/>
</dbReference>
<protein>
    <submittedName>
        <fullName evidence="18">Integrin subunit alpha 10</fullName>
    </submittedName>
</protein>
<reference evidence="19" key="1">
    <citation type="submission" date="2012-01" db="EMBL/GenBank/DDBJ databases">
        <title>The Genome Sequence of Oreochromis niloticus (Nile Tilapia).</title>
        <authorList>
            <consortium name="Broad Institute Genome Assembly Team"/>
            <consortium name="Broad Institute Sequencing Platform"/>
            <person name="Di Palma F."/>
            <person name="Johnson J."/>
            <person name="Lander E.S."/>
            <person name="Lindblad-Toh K."/>
        </authorList>
    </citation>
    <scope>NUCLEOTIDE SEQUENCE [LARGE SCALE GENOMIC DNA]</scope>
</reference>
<accession>A0A669B0X0</accession>
<keyword evidence="9" id="KW-1133">Transmembrane helix</keyword>
<dbReference type="SUPFAM" id="SSF69318">
    <property type="entry name" value="Integrin alpha N-terminal domain"/>
    <property type="match status" value="1"/>
</dbReference>
<dbReference type="Pfam" id="PF01839">
    <property type="entry name" value="FG-GAP"/>
    <property type="match status" value="2"/>
</dbReference>
<comment type="subcellular location">
    <subcellularLocation>
        <location evidence="1 16">Membrane</location>
        <topology evidence="1 16">Single-pass type I membrane protein</topology>
    </subcellularLocation>
</comment>
<dbReference type="InterPro" id="IPR032695">
    <property type="entry name" value="Integrin_dom_sf"/>
</dbReference>
<keyword evidence="19" id="KW-1185">Reference proteome</keyword>
<dbReference type="PRINTS" id="PR00453">
    <property type="entry name" value="VWFADOMAIN"/>
</dbReference>
<evidence type="ECO:0000256" key="2">
    <source>
        <dbReference type="ARBA" id="ARBA00008054"/>
    </source>
</evidence>
<dbReference type="PANTHER" id="PTHR23220">
    <property type="entry name" value="INTEGRIN ALPHA"/>
    <property type="match status" value="1"/>
</dbReference>
<keyword evidence="6" id="KW-0677">Repeat</keyword>
<dbReference type="Pfam" id="PF00092">
    <property type="entry name" value="VWA"/>
    <property type="match status" value="1"/>
</dbReference>
<feature type="domain" description="VWFA" evidence="17">
    <location>
        <begin position="168"/>
        <end position="351"/>
    </location>
</feature>
<keyword evidence="7" id="KW-0106">Calcium</keyword>
<dbReference type="Gene3D" id="2.130.10.130">
    <property type="entry name" value="Integrin alpha, N-terminal"/>
    <property type="match status" value="1"/>
</dbReference>
<dbReference type="SMART" id="SM00327">
    <property type="entry name" value="VWA"/>
    <property type="match status" value="1"/>
</dbReference>
<dbReference type="InterPro" id="IPR013649">
    <property type="entry name" value="Integrin_alpha_Ig-like_1"/>
</dbReference>
<keyword evidence="5" id="KW-0732">Signal</keyword>
<dbReference type="Gene3D" id="2.60.40.1460">
    <property type="entry name" value="Integrin domains. Chain A, domain 2"/>
    <property type="match status" value="2"/>
</dbReference>
<keyword evidence="13 16" id="KW-0675">Receptor</keyword>